<dbReference type="InterPro" id="IPR016169">
    <property type="entry name" value="FAD-bd_PCMH_sub2"/>
</dbReference>
<evidence type="ECO:0000256" key="9">
    <source>
        <dbReference type="SAM" id="Phobius"/>
    </source>
</evidence>
<dbReference type="Pfam" id="PF03471">
    <property type="entry name" value="CorC_HlyC"/>
    <property type="match status" value="1"/>
</dbReference>
<feature type="domain" description="CBS" evidence="10">
    <location>
        <begin position="198"/>
        <end position="258"/>
    </location>
</feature>
<organism evidence="12 13">
    <name type="scientific">Gaopeijia maritima</name>
    <dbReference type="NCBI Taxonomy" id="3119007"/>
    <lineage>
        <taxon>Bacteria</taxon>
        <taxon>Pseudomonadati</taxon>
        <taxon>Gemmatimonadota</taxon>
        <taxon>Longimicrobiia</taxon>
        <taxon>Gaopeijiales</taxon>
        <taxon>Gaopeijiaceae</taxon>
        <taxon>Gaopeijia</taxon>
    </lineage>
</organism>
<dbReference type="PANTHER" id="PTHR22777">
    <property type="entry name" value="HEMOLYSIN-RELATED"/>
    <property type="match status" value="1"/>
</dbReference>
<evidence type="ECO:0000259" key="10">
    <source>
        <dbReference type="PROSITE" id="PS51371"/>
    </source>
</evidence>
<dbReference type="Proteomes" id="UP001484239">
    <property type="component" value="Unassembled WGS sequence"/>
</dbReference>
<dbReference type="SMART" id="SM01091">
    <property type="entry name" value="CorC_HlyC"/>
    <property type="match status" value="1"/>
</dbReference>
<keyword evidence="3" id="KW-0677">Repeat</keyword>
<dbReference type="InterPro" id="IPR036318">
    <property type="entry name" value="FAD-bd_PCMH-like_sf"/>
</dbReference>
<proteinExistence type="predicted"/>
<dbReference type="InterPro" id="IPR000644">
    <property type="entry name" value="CBS_dom"/>
</dbReference>
<protein>
    <submittedName>
        <fullName evidence="12">Hemolysin family protein</fullName>
    </submittedName>
</protein>
<feature type="domain" description="CNNM transmembrane" evidence="11">
    <location>
        <begin position="1"/>
        <end position="179"/>
    </location>
</feature>
<feature type="transmembrane region" description="Helical" evidence="9">
    <location>
        <begin position="6"/>
        <end position="28"/>
    </location>
</feature>
<dbReference type="PROSITE" id="PS51371">
    <property type="entry name" value="CBS"/>
    <property type="match status" value="2"/>
</dbReference>
<keyword evidence="2 8" id="KW-0812">Transmembrane</keyword>
<dbReference type="RefSeq" id="WP_405278020.1">
    <property type="nucleotide sequence ID" value="NZ_JBBHLI010000001.1"/>
</dbReference>
<keyword evidence="13" id="KW-1185">Reference proteome</keyword>
<name>A0ABU9E705_9BACT</name>
<feature type="transmembrane region" description="Helical" evidence="9">
    <location>
        <begin position="87"/>
        <end position="107"/>
    </location>
</feature>
<dbReference type="Pfam" id="PF01595">
    <property type="entry name" value="CNNM"/>
    <property type="match status" value="1"/>
</dbReference>
<dbReference type="Gene3D" id="3.10.580.10">
    <property type="entry name" value="CBS-domain"/>
    <property type="match status" value="1"/>
</dbReference>
<reference evidence="12 13" key="1">
    <citation type="submission" date="2024-02" db="EMBL/GenBank/DDBJ databases">
        <title>A novel Gemmatimonadota bacterium.</title>
        <authorList>
            <person name="Du Z.-J."/>
            <person name="Ye Y.-Q."/>
        </authorList>
    </citation>
    <scope>NUCLEOTIDE SEQUENCE [LARGE SCALE GENOMIC DNA]</scope>
    <source>
        <strain evidence="12 13">DH-20</strain>
    </source>
</reference>
<evidence type="ECO:0000256" key="6">
    <source>
        <dbReference type="ARBA" id="ARBA00023136"/>
    </source>
</evidence>
<dbReference type="SUPFAM" id="SSF54631">
    <property type="entry name" value="CBS-domain pair"/>
    <property type="match status" value="1"/>
</dbReference>
<keyword evidence="5 7" id="KW-0129">CBS domain</keyword>
<gene>
    <name evidence="12" type="ORF">WI372_02565</name>
</gene>
<evidence type="ECO:0000256" key="5">
    <source>
        <dbReference type="ARBA" id="ARBA00023122"/>
    </source>
</evidence>
<dbReference type="SUPFAM" id="SSF56176">
    <property type="entry name" value="FAD-binding/transporter-associated domain-like"/>
    <property type="match status" value="1"/>
</dbReference>
<dbReference type="Pfam" id="PF00571">
    <property type="entry name" value="CBS"/>
    <property type="match status" value="2"/>
</dbReference>
<evidence type="ECO:0000256" key="8">
    <source>
        <dbReference type="PROSITE-ProRule" id="PRU01193"/>
    </source>
</evidence>
<dbReference type="InterPro" id="IPR046342">
    <property type="entry name" value="CBS_dom_sf"/>
</dbReference>
<comment type="subcellular location">
    <subcellularLocation>
        <location evidence="1">Membrane</location>
        <topology evidence="1">Multi-pass membrane protein</topology>
    </subcellularLocation>
</comment>
<evidence type="ECO:0000313" key="12">
    <source>
        <dbReference type="EMBL" id="MEK9499864.1"/>
    </source>
</evidence>
<accession>A0ABU9E705</accession>
<keyword evidence="6 8" id="KW-0472">Membrane</keyword>
<dbReference type="PROSITE" id="PS51846">
    <property type="entry name" value="CNNM"/>
    <property type="match status" value="1"/>
</dbReference>
<dbReference type="SMART" id="SM00116">
    <property type="entry name" value="CBS"/>
    <property type="match status" value="1"/>
</dbReference>
<evidence type="ECO:0000256" key="4">
    <source>
        <dbReference type="ARBA" id="ARBA00022989"/>
    </source>
</evidence>
<dbReference type="InterPro" id="IPR005170">
    <property type="entry name" value="Transptr-assoc_dom"/>
</dbReference>
<feature type="domain" description="CBS" evidence="10">
    <location>
        <begin position="261"/>
        <end position="318"/>
    </location>
</feature>
<evidence type="ECO:0000259" key="11">
    <source>
        <dbReference type="PROSITE" id="PS51846"/>
    </source>
</evidence>
<sequence length="414" mass="45597">MTTLFWVLSTSLSVSFLCSILEAVLLSITRGHVAVMKENGEPAGDLLEAMQAKIDEPIAAILTLNTIAHTMGAAMGGSLAYTVFGEAWVAAFSAVLTFVILVATEIIPKTVGATFWKQLAAPTAYVLRSLVWIMKPILVPLSLFSRAIASGNEQPTVSRVELEVLAGIGRREGTLDEDEWQVVTNVIRLDEVTVGEVMTPRIDMTAVPITATLEEARTVMLGQGHLRLPVYDETVDNVVGILLARDLWQTLTDGGGQLADILRPAQFAPASKLVEDLIPEMRAKRTKMTIVLDEFGGTAGLVTLEDLIEEIVGEIQDEHEEDEPENWQRIEGKRAWRIWGGVPLRDVVERFELSDVDADSADTLGGWLFAEIGRVARVDDVIETEDGRFRVTQMRGRRIEFAVYQPGEEEPDEE</sequence>
<dbReference type="InterPro" id="IPR044751">
    <property type="entry name" value="Ion_transp-like_CBS"/>
</dbReference>
<dbReference type="EMBL" id="JBBHLI010000001">
    <property type="protein sequence ID" value="MEK9499864.1"/>
    <property type="molecule type" value="Genomic_DNA"/>
</dbReference>
<keyword evidence="4 8" id="KW-1133">Transmembrane helix</keyword>
<dbReference type="InterPro" id="IPR002550">
    <property type="entry name" value="CNNM"/>
</dbReference>
<evidence type="ECO:0000256" key="2">
    <source>
        <dbReference type="ARBA" id="ARBA00022692"/>
    </source>
</evidence>
<dbReference type="Gene3D" id="3.30.465.10">
    <property type="match status" value="1"/>
</dbReference>
<dbReference type="CDD" id="cd04590">
    <property type="entry name" value="CBS_pair_CorC_HlyC_assoc"/>
    <property type="match status" value="1"/>
</dbReference>
<evidence type="ECO:0000313" key="13">
    <source>
        <dbReference type="Proteomes" id="UP001484239"/>
    </source>
</evidence>
<evidence type="ECO:0000256" key="7">
    <source>
        <dbReference type="PROSITE-ProRule" id="PRU00703"/>
    </source>
</evidence>
<evidence type="ECO:0000256" key="3">
    <source>
        <dbReference type="ARBA" id="ARBA00022737"/>
    </source>
</evidence>
<evidence type="ECO:0000256" key="1">
    <source>
        <dbReference type="ARBA" id="ARBA00004141"/>
    </source>
</evidence>
<comment type="caution">
    <text evidence="12">The sequence shown here is derived from an EMBL/GenBank/DDBJ whole genome shotgun (WGS) entry which is preliminary data.</text>
</comment>
<dbReference type="PANTHER" id="PTHR22777:SF4">
    <property type="entry name" value="UPF0053 PROTEIN SLL1254"/>
    <property type="match status" value="1"/>
</dbReference>